<keyword evidence="4" id="KW-0274">FAD</keyword>
<dbReference type="GO" id="GO:0005886">
    <property type="term" value="C:plasma membrane"/>
    <property type="evidence" value="ECO:0007669"/>
    <property type="project" value="TreeGrafter"/>
</dbReference>
<dbReference type="InterPro" id="IPR052161">
    <property type="entry name" value="Mycobact_Acyl-CoA_DH"/>
</dbReference>
<protein>
    <submittedName>
        <fullName evidence="9">Acyl-CoA dehydrogenase</fullName>
    </submittedName>
</protein>
<dbReference type="InterPro" id="IPR046373">
    <property type="entry name" value="Acyl-CoA_Oxase/DH_mid-dom_sf"/>
</dbReference>
<comment type="similarity">
    <text evidence="2">Belongs to the acyl-CoA dehydrogenase family.</text>
</comment>
<dbReference type="SUPFAM" id="SSF47203">
    <property type="entry name" value="Acyl-CoA dehydrogenase C-terminal domain-like"/>
    <property type="match status" value="2"/>
</dbReference>
<dbReference type="PANTHER" id="PTHR43292">
    <property type="entry name" value="ACYL-COA DEHYDROGENASE"/>
    <property type="match status" value="1"/>
</dbReference>
<keyword evidence="10" id="KW-1185">Reference proteome</keyword>
<dbReference type="InterPro" id="IPR009075">
    <property type="entry name" value="AcylCo_DH/oxidase_C"/>
</dbReference>
<evidence type="ECO:0000256" key="2">
    <source>
        <dbReference type="ARBA" id="ARBA00009347"/>
    </source>
</evidence>
<proteinExistence type="inferred from homology"/>
<evidence type="ECO:0000256" key="5">
    <source>
        <dbReference type="ARBA" id="ARBA00023002"/>
    </source>
</evidence>
<dbReference type="InterPro" id="IPR009100">
    <property type="entry name" value="AcylCoA_DH/oxidase_NM_dom_sf"/>
</dbReference>
<evidence type="ECO:0000259" key="8">
    <source>
        <dbReference type="Pfam" id="PF02771"/>
    </source>
</evidence>
<dbReference type="InterPro" id="IPR036250">
    <property type="entry name" value="AcylCo_DH-like_C"/>
</dbReference>
<evidence type="ECO:0000256" key="3">
    <source>
        <dbReference type="ARBA" id="ARBA00022630"/>
    </source>
</evidence>
<dbReference type="InterPro" id="IPR037069">
    <property type="entry name" value="AcylCoA_DH/ox_N_sf"/>
</dbReference>
<dbReference type="Proteomes" id="UP000467193">
    <property type="component" value="Chromosome"/>
</dbReference>
<comment type="cofactor">
    <cofactor evidence="1">
        <name>FAD</name>
        <dbReference type="ChEBI" id="CHEBI:57692"/>
    </cofactor>
</comment>
<dbReference type="InterPro" id="IPR006091">
    <property type="entry name" value="Acyl-CoA_Oxase/DH_mid-dom"/>
</dbReference>
<name>A0A7I7QRG1_9MYCO</name>
<reference evidence="9 10" key="1">
    <citation type="journal article" date="2019" name="Emerg. Microbes Infect.">
        <title>Comprehensive subspecies identification of 175 nontuberculous mycobacteria species based on 7547 genomic profiles.</title>
        <authorList>
            <person name="Matsumoto Y."/>
            <person name="Kinjo T."/>
            <person name="Motooka D."/>
            <person name="Nabeya D."/>
            <person name="Jung N."/>
            <person name="Uechi K."/>
            <person name="Horii T."/>
            <person name="Iida T."/>
            <person name="Fujita J."/>
            <person name="Nakamura S."/>
        </authorList>
    </citation>
    <scope>NUCLEOTIDE SEQUENCE [LARGE SCALE GENOMIC DNA]</scope>
    <source>
        <strain evidence="9 10">JCM 17899</strain>
    </source>
</reference>
<dbReference type="Pfam" id="PF02771">
    <property type="entry name" value="Acyl-CoA_dh_N"/>
    <property type="match status" value="1"/>
</dbReference>
<evidence type="ECO:0000259" key="7">
    <source>
        <dbReference type="Pfam" id="PF02770"/>
    </source>
</evidence>
<dbReference type="EMBL" id="AP022588">
    <property type="protein sequence ID" value="BBY28978.1"/>
    <property type="molecule type" value="Genomic_DNA"/>
</dbReference>
<sequence>MPIGLTPEQRDLEGAIARFADRHAGVGETRATLDAIADGHLPAWWDELVALGFHAVHLPDSVGGQGGELIDAACVVEAAATALLPGPLLPTVITGAVAGVAGDDPAAVALAARLAEGVTAATILPGHGDLRATAGDDGWLVTGASRDVLGARAAGVVLAAAETDTGGTAWFVVDPRDDAVTVEARGGTDLTVDVGTVYLDELRVPNALMVNGIDDVAAWDVAAALSACAAAGTLRWCVDAVTSHLRTREQFGKPIGTFQALQHEAAMLLVNTELATAAAWDAIRATDEPPEQRSMAAAGAAIMALAPAPDLLLDALTMFGAIGFTWEHDLHLYWRRAISLAASIGPTTRWSRRLGELGCTHVRDTSLKLGDAEAGFRAEVAEVLDRALELRNDVPSPLGDYPDLATGPQRSLLADAGLLAPHWPPPWGVGATPARQLIIEDEFAKRPALVRPSLNIAEWILPTLLTAGSEDVQRELIPPSQRGDLRWCQLFSEPGAGSDLAALSTRAVKVDGGWRINGHKIWTSSAQHAHYGALLARTDPVAAKHRGIGYFVVDMRADGIEVQPIKTADGEPHFNEVFLTDVFVPDRMLLGGPADGWGLAISTMASERVAIGGYVNIDRAVALRHLVRQPGPDRDAGLCALGELDAYTNAIKALGVRETLRLIDGDAAGPASSIAKVATAVMLRRTFKATLELAGPLAMVEKTDPAVVAPYLRLPAELIGGGTKQIQLNIIAQMIMGLPRK</sequence>
<evidence type="ECO:0000313" key="10">
    <source>
        <dbReference type="Proteomes" id="UP000467193"/>
    </source>
</evidence>
<dbReference type="Gene3D" id="2.40.110.10">
    <property type="entry name" value="Butyryl-CoA Dehydrogenase, subunit A, domain 2"/>
    <property type="match status" value="2"/>
</dbReference>
<accession>A0A7I7QRG1</accession>
<dbReference type="Pfam" id="PF00441">
    <property type="entry name" value="Acyl-CoA_dh_1"/>
    <property type="match status" value="2"/>
</dbReference>
<dbReference type="Gene3D" id="1.10.540.10">
    <property type="entry name" value="Acyl-CoA dehydrogenase/oxidase, N-terminal domain"/>
    <property type="match status" value="2"/>
</dbReference>
<keyword evidence="3" id="KW-0285">Flavoprotein</keyword>
<feature type="domain" description="Acyl-CoA dehydrogenase/oxidase C-terminal" evidence="6">
    <location>
        <begin position="595"/>
        <end position="735"/>
    </location>
</feature>
<evidence type="ECO:0000313" key="9">
    <source>
        <dbReference type="EMBL" id="BBY28978.1"/>
    </source>
</evidence>
<gene>
    <name evidence="9" type="ORF">MSEDJ_30740</name>
</gene>
<dbReference type="SUPFAM" id="SSF56645">
    <property type="entry name" value="Acyl-CoA dehydrogenase NM domain-like"/>
    <property type="match status" value="2"/>
</dbReference>
<feature type="domain" description="Acyl-CoA oxidase/dehydrogenase middle" evidence="7">
    <location>
        <begin position="488"/>
        <end position="581"/>
    </location>
</feature>
<feature type="domain" description="Acyl-CoA dehydrogenase/oxidase C-terminal" evidence="6">
    <location>
        <begin position="224"/>
        <end position="341"/>
    </location>
</feature>
<keyword evidence="5" id="KW-0560">Oxidoreductase</keyword>
<dbReference type="GO" id="GO:0050660">
    <property type="term" value="F:flavin adenine dinucleotide binding"/>
    <property type="evidence" value="ECO:0007669"/>
    <property type="project" value="InterPro"/>
</dbReference>
<feature type="domain" description="Acyl-CoA dehydrogenase/oxidase N-terminal" evidence="8">
    <location>
        <begin position="6"/>
        <end position="97"/>
    </location>
</feature>
<dbReference type="FunFam" id="2.40.110.10:FF:000011">
    <property type="entry name" value="Acyl-CoA dehydrogenase FadE34"/>
    <property type="match status" value="1"/>
</dbReference>
<dbReference type="InterPro" id="IPR013786">
    <property type="entry name" value="AcylCoA_DH/ox_N"/>
</dbReference>
<organism evidence="9 10">
    <name type="scientific">Mycolicibacterium sediminis</name>
    <dbReference type="NCBI Taxonomy" id="1286180"/>
    <lineage>
        <taxon>Bacteria</taxon>
        <taxon>Bacillati</taxon>
        <taxon>Actinomycetota</taxon>
        <taxon>Actinomycetes</taxon>
        <taxon>Mycobacteriales</taxon>
        <taxon>Mycobacteriaceae</taxon>
        <taxon>Mycolicibacterium</taxon>
    </lineage>
</organism>
<dbReference type="Gene3D" id="1.20.140.10">
    <property type="entry name" value="Butyryl-CoA Dehydrogenase, subunit A, domain 3"/>
    <property type="match status" value="2"/>
</dbReference>
<dbReference type="PANTHER" id="PTHR43292:SF4">
    <property type="entry name" value="ACYL-COA DEHYDROGENASE FADE34"/>
    <property type="match status" value="1"/>
</dbReference>
<evidence type="ECO:0000256" key="4">
    <source>
        <dbReference type="ARBA" id="ARBA00022827"/>
    </source>
</evidence>
<dbReference type="AlphaFoldDB" id="A0A7I7QRG1"/>
<dbReference type="KEGG" id="msei:MSEDJ_30740"/>
<evidence type="ECO:0000256" key="1">
    <source>
        <dbReference type="ARBA" id="ARBA00001974"/>
    </source>
</evidence>
<dbReference type="GO" id="GO:0016627">
    <property type="term" value="F:oxidoreductase activity, acting on the CH-CH group of donors"/>
    <property type="evidence" value="ECO:0007669"/>
    <property type="project" value="InterPro"/>
</dbReference>
<evidence type="ECO:0000259" key="6">
    <source>
        <dbReference type="Pfam" id="PF00441"/>
    </source>
</evidence>
<dbReference type="Pfam" id="PF02770">
    <property type="entry name" value="Acyl-CoA_dh_M"/>
    <property type="match status" value="1"/>
</dbReference>
<dbReference type="RefSeq" id="WP_163797806.1">
    <property type="nucleotide sequence ID" value="NZ_AP022588.1"/>
</dbReference>